<evidence type="ECO:0000256" key="4">
    <source>
        <dbReference type="ARBA" id="ARBA00022989"/>
    </source>
</evidence>
<gene>
    <name evidence="8" type="ORF">ACFSXZ_14750</name>
</gene>
<dbReference type="Proteomes" id="UP001597417">
    <property type="component" value="Unassembled WGS sequence"/>
</dbReference>
<dbReference type="EMBL" id="JBHUKR010000007">
    <property type="protein sequence ID" value="MFD2417586.1"/>
    <property type="molecule type" value="Genomic_DNA"/>
</dbReference>
<feature type="domain" description="Type II secretion system protein GspF" evidence="7">
    <location>
        <begin position="63"/>
        <end position="182"/>
    </location>
</feature>
<accession>A0ABW5FRU9</accession>
<reference evidence="9" key="1">
    <citation type="journal article" date="2019" name="Int. J. Syst. Evol. Microbiol.">
        <title>The Global Catalogue of Microorganisms (GCM) 10K type strain sequencing project: providing services to taxonomists for standard genome sequencing and annotation.</title>
        <authorList>
            <consortium name="The Broad Institute Genomics Platform"/>
            <consortium name="The Broad Institute Genome Sequencing Center for Infectious Disease"/>
            <person name="Wu L."/>
            <person name="Ma J."/>
        </authorList>
    </citation>
    <scope>NUCLEOTIDE SEQUENCE [LARGE SCALE GENOMIC DNA]</scope>
    <source>
        <strain evidence="9">CGMCC 4.7645</strain>
    </source>
</reference>
<keyword evidence="4 6" id="KW-1133">Transmembrane helix</keyword>
<dbReference type="RefSeq" id="WP_378265467.1">
    <property type="nucleotide sequence ID" value="NZ_JBHUKR010000007.1"/>
</dbReference>
<evidence type="ECO:0000259" key="7">
    <source>
        <dbReference type="Pfam" id="PF00482"/>
    </source>
</evidence>
<evidence type="ECO:0000256" key="5">
    <source>
        <dbReference type="ARBA" id="ARBA00023136"/>
    </source>
</evidence>
<evidence type="ECO:0000256" key="1">
    <source>
        <dbReference type="ARBA" id="ARBA00004651"/>
    </source>
</evidence>
<evidence type="ECO:0000256" key="3">
    <source>
        <dbReference type="ARBA" id="ARBA00022692"/>
    </source>
</evidence>
<keyword evidence="9" id="KW-1185">Reference proteome</keyword>
<evidence type="ECO:0000313" key="9">
    <source>
        <dbReference type="Proteomes" id="UP001597417"/>
    </source>
</evidence>
<name>A0ABW5FRU9_9PSEU</name>
<keyword evidence="5 6" id="KW-0472">Membrane</keyword>
<comment type="caution">
    <text evidence="8">The sequence shown here is derived from an EMBL/GenBank/DDBJ whole genome shotgun (WGS) entry which is preliminary data.</text>
</comment>
<dbReference type="InterPro" id="IPR018076">
    <property type="entry name" value="T2SS_GspF_dom"/>
</dbReference>
<keyword evidence="3 6" id="KW-0812">Transmembrane</keyword>
<proteinExistence type="predicted"/>
<sequence length="198" mass="20198">MSGASGAVALAALALLVFPGPSVAGNRLERLFAQGRRRPRWRFPARARRRSRAGFPRLAATWDLLAACLRAGLPVPSAILAVVEDVGGPEADALRAAAGLLTLGAEPGRAWAAAGACPGTTKLARAARHTARSGSVLAEVADELASELRSASADRAEAKAQRASVLIAGPLGLCFLPAFLCLGVAPVVIGLAGHLPMS</sequence>
<evidence type="ECO:0000256" key="2">
    <source>
        <dbReference type="ARBA" id="ARBA00022475"/>
    </source>
</evidence>
<organism evidence="8 9">
    <name type="scientific">Amycolatopsis pigmentata</name>
    <dbReference type="NCBI Taxonomy" id="450801"/>
    <lineage>
        <taxon>Bacteria</taxon>
        <taxon>Bacillati</taxon>
        <taxon>Actinomycetota</taxon>
        <taxon>Actinomycetes</taxon>
        <taxon>Pseudonocardiales</taxon>
        <taxon>Pseudonocardiaceae</taxon>
        <taxon>Amycolatopsis</taxon>
    </lineage>
</organism>
<feature type="transmembrane region" description="Helical" evidence="6">
    <location>
        <begin position="165"/>
        <end position="192"/>
    </location>
</feature>
<dbReference type="PANTHER" id="PTHR35007:SF3">
    <property type="entry name" value="POSSIBLE CONSERVED ALANINE RICH MEMBRANE PROTEIN"/>
    <property type="match status" value="1"/>
</dbReference>
<evidence type="ECO:0000313" key="8">
    <source>
        <dbReference type="EMBL" id="MFD2417586.1"/>
    </source>
</evidence>
<comment type="subcellular location">
    <subcellularLocation>
        <location evidence="1">Cell membrane</location>
        <topology evidence="1">Multi-pass membrane protein</topology>
    </subcellularLocation>
</comment>
<dbReference type="PANTHER" id="PTHR35007">
    <property type="entry name" value="INTEGRAL MEMBRANE PROTEIN-RELATED"/>
    <property type="match status" value="1"/>
</dbReference>
<protein>
    <submittedName>
        <fullName evidence="8">Type II secretion system F family protein</fullName>
    </submittedName>
</protein>
<keyword evidence="2" id="KW-1003">Cell membrane</keyword>
<evidence type="ECO:0000256" key="6">
    <source>
        <dbReference type="SAM" id="Phobius"/>
    </source>
</evidence>
<dbReference type="Pfam" id="PF00482">
    <property type="entry name" value="T2SSF"/>
    <property type="match status" value="1"/>
</dbReference>